<protein>
    <submittedName>
        <fullName evidence="2">Uncharacterized protein</fullName>
    </submittedName>
</protein>
<feature type="transmembrane region" description="Helical" evidence="1">
    <location>
        <begin position="55"/>
        <end position="72"/>
    </location>
</feature>
<keyword evidence="1" id="KW-0812">Transmembrane</keyword>
<dbReference type="AlphaFoldDB" id="A0AAJ2DK45"/>
<evidence type="ECO:0000313" key="3">
    <source>
        <dbReference type="Proteomes" id="UP001248134"/>
    </source>
</evidence>
<sequence>MNFIYSYYIDMKEDIHYDSLPQIFIAICRPLHCIDFTIRYDWLVHFQKKQIENKTVIIPLIMAGWTLYIFRYKTPSKTP</sequence>
<keyword evidence="1" id="KW-0472">Membrane</keyword>
<dbReference type="Proteomes" id="UP001248134">
    <property type="component" value="Unassembled WGS sequence"/>
</dbReference>
<evidence type="ECO:0000256" key="1">
    <source>
        <dbReference type="SAM" id="Phobius"/>
    </source>
</evidence>
<dbReference type="EMBL" id="VLYX01000012">
    <property type="protein sequence ID" value="MDR4326964.1"/>
    <property type="molecule type" value="Genomic_DNA"/>
</dbReference>
<name>A0AAJ2DK45_9BACI</name>
<accession>A0AAJ2DK45</accession>
<keyword evidence="1" id="KW-1133">Transmembrane helix</keyword>
<comment type="caution">
    <text evidence="2">The sequence shown here is derived from an EMBL/GenBank/DDBJ whole genome shotgun (WGS) entry which is preliminary data.</text>
</comment>
<reference evidence="2" key="1">
    <citation type="submission" date="2019-07" db="EMBL/GenBank/DDBJ databases">
        <title>Phylogenomic Reclassification of ATCC Bacillus Strains and Various Taxa within the Genus Bacillus.</title>
        <authorList>
            <person name="Riojas M.A."/>
            <person name="Frank A.M."/>
            <person name="Fenn S.L."/>
            <person name="King S.P."/>
            <person name="Brower S.M."/>
            <person name="Hazbon M.H."/>
        </authorList>
    </citation>
    <scope>NUCLEOTIDE SEQUENCE</scope>
    <source>
        <strain evidence="2">NR-12239</strain>
    </source>
</reference>
<evidence type="ECO:0000313" key="2">
    <source>
        <dbReference type="EMBL" id="MDR4326964.1"/>
    </source>
</evidence>
<proteinExistence type="predicted"/>
<organism evidence="2 3">
    <name type="scientific">Bacillus pseudomycoides</name>
    <dbReference type="NCBI Taxonomy" id="64104"/>
    <lineage>
        <taxon>Bacteria</taxon>
        <taxon>Bacillati</taxon>
        <taxon>Bacillota</taxon>
        <taxon>Bacilli</taxon>
        <taxon>Bacillales</taxon>
        <taxon>Bacillaceae</taxon>
        <taxon>Bacillus</taxon>
        <taxon>Bacillus cereus group</taxon>
    </lineage>
</organism>
<gene>
    <name evidence="2" type="ORF">FOS08_13775</name>
</gene>